<keyword evidence="3" id="KW-0694">RNA-binding</keyword>
<dbReference type="AlphaFoldDB" id="A0A0R2LSQ1"/>
<feature type="binding site" evidence="3">
    <location>
        <begin position="182"/>
        <end position="183"/>
    </location>
    <ligand>
        <name>ATP</name>
        <dbReference type="ChEBI" id="CHEBI:30616"/>
    </ligand>
</feature>
<feature type="binding site" evidence="3">
    <location>
        <position position="157"/>
    </location>
    <ligand>
        <name>ATP</name>
        <dbReference type="ChEBI" id="CHEBI:30616"/>
    </ligand>
</feature>
<sequence>MQGEMSMSGVVGVVAEYNPFHNGHLYQLQQIRHSFPDDVIIVAMSGNFLQRGEPACLDKWTRARQSLINGADLVIELPVLACVQPADRFAEGAISLLVALGVNKLVFGAEHSTYDFKDFARKVAQVHGEFHKYNESYAQSFQKAVTQAIGHPVDQPNDLLGLAYAKANYRLGEPVALYPIQRIETSYHDQSLHQGKNIASASAIRKNFLEVPASQQQLAPYLPQSSLDDLLAGPFLSWTDFWPLLRYQILSSGLSELRQVYGMTEGIEYRIQDLTQRSPINLKFDEWVKEVKTKRFTYTHLSRLAVAILLNISKEEVNAYNQHPYIRLLGFDLHGQKQLSRIKKNCSLPIYSRISQEDKKGQLAVDYRAGKIYQLFNGREQDLKRAPIVL</sequence>
<dbReference type="Gene3D" id="3.40.50.620">
    <property type="entry name" value="HUPs"/>
    <property type="match status" value="1"/>
</dbReference>
<evidence type="ECO:0000256" key="2">
    <source>
        <dbReference type="ARBA" id="ARBA00022694"/>
    </source>
</evidence>
<evidence type="ECO:0000313" key="4">
    <source>
        <dbReference type="EMBL" id="KRO02594.1"/>
    </source>
</evidence>
<dbReference type="PATRIC" id="fig|449659.4.peg.17"/>
<dbReference type="GO" id="GO:0016879">
    <property type="term" value="F:ligase activity, forming carbon-nitrogen bonds"/>
    <property type="evidence" value="ECO:0007669"/>
    <property type="project" value="UniProtKB-UniRule"/>
</dbReference>
<dbReference type="EMBL" id="JQCN01000001">
    <property type="protein sequence ID" value="KRO02594.1"/>
    <property type="molecule type" value="Genomic_DNA"/>
</dbReference>
<keyword evidence="3" id="KW-0963">Cytoplasm</keyword>
<dbReference type="GO" id="GO:0005737">
    <property type="term" value="C:cytoplasm"/>
    <property type="evidence" value="ECO:0007669"/>
    <property type="project" value="UniProtKB-SubCell"/>
</dbReference>
<gene>
    <name evidence="3" type="primary">tmcAL</name>
    <name evidence="4" type="ORF">IV66_GL000017</name>
</gene>
<dbReference type="InterPro" id="IPR008513">
    <property type="entry name" value="tRNA(Met)_cyd_acetate_ligase"/>
</dbReference>
<comment type="function">
    <text evidence="3">Catalyzes the formation of N(4)-acetylcytidine (ac(4)C) at the wobble position of elongator tRNA(Met), using acetate and ATP as substrates. First activates an acetate ion to form acetyladenylate (Ac-AMP) and then transfers the acetyl group to tRNA to form ac(4)C34.</text>
</comment>
<dbReference type="GO" id="GO:0006400">
    <property type="term" value="P:tRNA modification"/>
    <property type="evidence" value="ECO:0007669"/>
    <property type="project" value="UniProtKB-UniRule"/>
</dbReference>
<dbReference type="SUPFAM" id="SSF52374">
    <property type="entry name" value="Nucleotidylyl transferase"/>
    <property type="match status" value="1"/>
</dbReference>
<dbReference type="HAMAP" id="MF_01539">
    <property type="entry name" value="TmcAL"/>
    <property type="match status" value="1"/>
</dbReference>
<keyword evidence="3" id="KW-0067">ATP-binding</keyword>
<dbReference type="Pfam" id="PF05636">
    <property type="entry name" value="HIGH_NTase1"/>
    <property type="match status" value="1"/>
</dbReference>
<name>A0A0R2LSQ1_9LACO</name>
<keyword evidence="3" id="KW-0820">tRNA-binding</keyword>
<dbReference type="EC" id="6.3.4.-" evidence="3"/>
<comment type="caution">
    <text evidence="4">The sequence shown here is derived from an EMBL/GenBank/DDBJ whole genome shotgun (WGS) entry which is preliminary data.</text>
</comment>
<keyword evidence="1 3" id="KW-0436">Ligase</keyword>
<dbReference type="PANTHER" id="PTHR37825">
    <property type="entry name" value="TRNA(MET) CYTIDINE ACETATE LIGASE"/>
    <property type="match status" value="1"/>
</dbReference>
<dbReference type="GO" id="GO:0000049">
    <property type="term" value="F:tRNA binding"/>
    <property type="evidence" value="ECO:0007669"/>
    <property type="project" value="UniProtKB-KW"/>
</dbReference>
<keyword evidence="5" id="KW-1185">Reference proteome</keyword>
<keyword evidence="3" id="KW-0547">Nucleotide-binding</keyword>
<evidence type="ECO:0000256" key="3">
    <source>
        <dbReference type="HAMAP-Rule" id="MF_01539"/>
    </source>
</evidence>
<reference evidence="4 5" key="1">
    <citation type="journal article" date="2015" name="Genome Announc.">
        <title>Expanding the biotechnology potential of lactobacilli through comparative genomics of 213 strains and associated genera.</title>
        <authorList>
            <person name="Sun Z."/>
            <person name="Harris H.M."/>
            <person name="McCann A."/>
            <person name="Guo C."/>
            <person name="Argimon S."/>
            <person name="Zhang W."/>
            <person name="Yang X."/>
            <person name="Jeffery I.B."/>
            <person name="Cooney J.C."/>
            <person name="Kagawa T.F."/>
            <person name="Liu W."/>
            <person name="Song Y."/>
            <person name="Salvetti E."/>
            <person name="Wrobel A."/>
            <person name="Rasinkangas P."/>
            <person name="Parkhill J."/>
            <person name="Rea M.C."/>
            <person name="O'Sullivan O."/>
            <person name="Ritari J."/>
            <person name="Douillard F.P."/>
            <person name="Paul Ross R."/>
            <person name="Yang R."/>
            <person name="Briner A.E."/>
            <person name="Felis G.E."/>
            <person name="de Vos W.M."/>
            <person name="Barrangou R."/>
            <person name="Klaenhammer T.R."/>
            <person name="Caufield P.W."/>
            <person name="Cui Y."/>
            <person name="Zhang H."/>
            <person name="O'Toole P.W."/>
        </authorList>
    </citation>
    <scope>NUCLEOTIDE SEQUENCE [LARGE SCALE GENOMIC DNA]</scope>
    <source>
        <strain evidence="4 5">NBRC 103219</strain>
    </source>
</reference>
<organism evidence="4 5">
    <name type="scientific">Ligilactobacillus pobuzihii</name>
    <dbReference type="NCBI Taxonomy" id="449659"/>
    <lineage>
        <taxon>Bacteria</taxon>
        <taxon>Bacillati</taxon>
        <taxon>Bacillota</taxon>
        <taxon>Bacilli</taxon>
        <taxon>Lactobacillales</taxon>
        <taxon>Lactobacillaceae</taxon>
        <taxon>Ligilactobacillus</taxon>
    </lineage>
</organism>
<keyword evidence="2 3" id="KW-0819">tRNA processing</keyword>
<protein>
    <recommendedName>
        <fullName evidence="3">tRNA(Met) cytidine acetate ligase</fullName>
        <ecNumber evidence="3">6.3.4.-</ecNumber>
    </recommendedName>
</protein>
<dbReference type="STRING" id="449659.IV66_GL000017"/>
<comment type="similarity">
    <text evidence="3">Belongs to the TmcAL family.</text>
</comment>
<proteinExistence type="inferred from homology"/>
<comment type="catalytic activity">
    <reaction evidence="3">
        <text>cytidine(34) in elongator tRNA(Met) + acetate + ATP = N(4)-acetylcytidine(34) in elongator tRNA(Met) + AMP + diphosphate</text>
        <dbReference type="Rhea" id="RHEA:58144"/>
        <dbReference type="Rhea" id="RHEA-COMP:10693"/>
        <dbReference type="Rhea" id="RHEA-COMP:10694"/>
        <dbReference type="ChEBI" id="CHEBI:30089"/>
        <dbReference type="ChEBI" id="CHEBI:30616"/>
        <dbReference type="ChEBI" id="CHEBI:33019"/>
        <dbReference type="ChEBI" id="CHEBI:74900"/>
        <dbReference type="ChEBI" id="CHEBI:82748"/>
        <dbReference type="ChEBI" id="CHEBI:456215"/>
    </reaction>
</comment>
<dbReference type="InterPro" id="IPR014729">
    <property type="entry name" value="Rossmann-like_a/b/a_fold"/>
</dbReference>
<feature type="binding site" evidence="3">
    <location>
        <position position="108"/>
    </location>
    <ligand>
        <name>ATP</name>
        <dbReference type="ChEBI" id="CHEBI:30616"/>
    </ligand>
</feature>
<dbReference type="PANTHER" id="PTHR37825:SF1">
    <property type="entry name" value="TRNA(MET) CYTIDINE ACETATE LIGASE"/>
    <property type="match status" value="1"/>
</dbReference>
<feature type="binding site" evidence="3">
    <location>
        <begin position="14"/>
        <end position="27"/>
    </location>
    <ligand>
        <name>ATP</name>
        <dbReference type="ChEBI" id="CHEBI:30616"/>
    </ligand>
</feature>
<dbReference type="GO" id="GO:0005524">
    <property type="term" value="F:ATP binding"/>
    <property type="evidence" value="ECO:0007669"/>
    <property type="project" value="UniProtKB-KW"/>
</dbReference>
<dbReference type="NCBIfam" id="NF010191">
    <property type="entry name" value="PRK13670.1"/>
    <property type="match status" value="1"/>
</dbReference>
<dbReference type="Proteomes" id="UP000051886">
    <property type="component" value="Unassembled WGS sequence"/>
</dbReference>
<evidence type="ECO:0000313" key="5">
    <source>
        <dbReference type="Proteomes" id="UP000051886"/>
    </source>
</evidence>
<accession>A0A0R2LSQ1</accession>
<evidence type="ECO:0000256" key="1">
    <source>
        <dbReference type="ARBA" id="ARBA00022598"/>
    </source>
</evidence>
<comment type="subcellular location">
    <subcellularLocation>
        <location evidence="3">Cytoplasm</location>
    </subcellularLocation>
</comment>